<evidence type="ECO:0000313" key="3">
    <source>
        <dbReference type="Proteomes" id="UP000781710"/>
    </source>
</evidence>
<evidence type="ECO:0008006" key="4">
    <source>
        <dbReference type="Google" id="ProtNLM"/>
    </source>
</evidence>
<dbReference type="RefSeq" id="WP_162338444.1">
    <property type="nucleotide sequence ID" value="NZ_JBHSRQ010000011.1"/>
</dbReference>
<feature type="transmembrane region" description="Helical" evidence="1">
    <location>
        <begin position="112"/>
        <end position="137"/>
    </location>
</feature>
<keyword evidence="1" id="KW-1133">Transmembrane helix</keyword>
<dbReference type="PANTHER" id="PTHR37814:SF1">
    <property type="entry name" value="MEMBRANE PROTEIN"/>
    <property type="match status" value="1"/>
</dbReference>
<feature type="transmembrane region" description="Helical" evidence="1">
    <location>
        <begin position="190"/>
        <end position="208"/>
    </location>
</feature>
<dbReference type="PANTHER" id="PTHR37814">
    <property type="entry name" value="CONSERVED MEMBRANE PROTEIN"/>
    <property type="match status" value="1"/>
</dbReference>
<feature type="transmembrane region" description="Helical" evidence="1">
    <location>
        <begin position="149"/>
        <end position="170"/>
    </location>
</feature>
<sequence length="379" mass="40614">MTTTSTRFQRWVLPGLAFKAAVIGGGYATGRELAEYFIPSGPQGGMLAILVAMACWSLVCALTFVLAHATRSVDYRSFFAVLLGRFAFVFELAYLVFMVLILAVFGAAAGEIFAAMLGWPKLVGTLLLMAGIGAFAAYGNDLVEALFKWVSVFLYGIYAVFVLVVLAGFGDQALATLSAPQPTTGWLQGGLTYAGYNIVGAVIVLPLVRHFLGRRDAVIAGVLSGPLAMLPGLLFFLCMLAWYPQIGAQALPSDFMLRQLDMPVFHVLFQLMIFSALLESGTAVVHAANERIAHAWRSRRGAGMGKRVRLAIASVLLVGSIFIADRVGLVALIAQGYRGLAYLFLAVYVLPLLTVGVWRLWRGPAALAVPAPTLSGDRG</sequence>
<evidence type="ECO:0000313" key="2">
    <source>
        <dbReference type="EMBL" id="KAF1724016.1"/>
    </source>
</evidence>
<feature type="transmembrane region" description="Helical" evidence="1">
    <location>
        <begin position="44"/>
        <end position="66"/>
    </location>
</feature>
<keyword evidence="3" id="KW-1185">Reference proteome</keyword>
<feature type="transmembrane region" description="Helical" evidence="1">
    <location>
        <begin position="263"/>
        <end position="289"/>
    </location>
</feature>
<gene>
    <name evidence="2" type="ORF">CSC78_13780</name>
</gene>
<reference evidence="2 3" key="1">
    <citation type="submission" date="2017-10" db="EMBL/GenBank/DDBJ databases">
        <title>Whole genome sequencing of members of genus Pseudoxanthomonas.</title>
        <authorList>
            <person name="Kumar S."/>
            <person name="Bansal K."/>
            <person name="Kaur A."/>
            <person name="Patil P."/>
            <person name="Sharma S."/>
            <person name="Patil P.B."/>
        </authorList>
    </citation>
    <scope>NUCLEOTIDE SEQUENCE [LARGE SCALE GENOMIC DNA]</scope>
    <source>
        <strain evidence="2 3">DSM 17109</strain>
    </source>
</reference>
<feature type="transmembrane region" description="Helical" evidence="1">
    <location>
        <begin position="78"/>
        <end position="106"/>
    </location>
</feature>
<dbReference type="EMBL" id="PDWW01000021">
    <property type="protein sequence ID" value="KAF1724016.1"/>
    <property type="molecule type" value="Genomic_DNA"/>
</dbReference>
<comment type="caution">
    <text evidence="2">The sequence shown here is derived from an EMBL/GenBank/DDBJ whole genome shotgun (WGS) entry which is preliminary data.</text>
</comment>
<evidence type="ECO:0000256" key="1">
    <source>
        <dbReference type="SAM" id="Phobius"/>
    </source>
</evidence>
<keyword evidence="1" id="KW-0472">Membrane</keyword>
<accession>A0ABQ6ZEU5</accession>
<dbReference type="Proteomes" id="UP000781710">
    <property type="component" value="Unassembled WGS sequence"/>
</dbReference>
<protein>
    <recommendedName>
        <fullName evidence="4">Membrane protein YkvI</fullName>
    </recommendedName>
</protein>
<organism evidence="2 3">
    <name type="scientific">Pseudoxanthomonas japonensis</name>
    <dbReference type="NCBI Taxonomy" id="69284"/>
    <lineage>
        <taxon>Bacteria</taxon>
        <taxon>Pseudomonadati</taxon>
        <taxon>Pseudomonadota</taxon>
        <taxon>Gammaproteobacteria</taxon>
        <taxon>Lysobacterales</taxon>
        <taxon>Lysobacteraceae</taxon>
        <taxon>Pseudoxanthomonas</taxon>
    </lineage>
</organism>
<keyword evidence="1" id="KW-0812">Transmembrane</keyword>
<name>A0ABQ6ZEU5_9GAMM</name>
<dbReference type="InterPro" id="IPR038728">
    <property type="entry name" value="YkvI-like"/>
</dbReference>
<feature type="transmembrane region" description="Helical" evidence="1">
    <location>
        <begin position="340"/>
        <end position="361"/>
    </location>
</feature>
<feature type="transmembrane region" description="Helical" evidence="1">
    <location>
        <begin position="220"/>
        <end position="243"/>
    </location>
</feature>
<feature type="transmembrane region" description="Helical" evidence="1">
    <location>
        <begin position="310"/>
        <end position="334"/>
    </location>
</feature>
<proteinExistence type="predicted"/>